<protein>
    <submittedName>
        <fullName evidence="3">Alpha/beta fold hydrolase</fullName>
    </submittedName>
</protein>
<feature type="domain" description="Serine aminopeptidase S33" evidence="2">
    <location>
        <begin position="79"/>
        <end position="186"/>
    </location>
</feature>
<dbReference type="PANTHER" id="PTHR12277:SF81">
    <property type="entry name" value="PROTEIN ABHD13"/>
    <property type="match status" value="1"/>
</dbReference>
<dbReference type="Proteomes" id="UP000307602">
    <property type="component" value="Unassembled WGS sequence"/>
</dbReference>
<comment type="caution">
    <text evidence="3">The sequence shown here is derived from an EMBL/GenBank/DDBJ whole genome shotgun (WGS) entry which is preliminary data.</text>
</comment>
<dbReference type="AlphaFoldDB" id="A0A4S1DTT2"/>
<sequence>MLNIRQGKVIRRFKKVGIFLISLYILVGALIYFTQEKMLFYKMELPQDYTYTFSYPFEELFFKTEKDAIINAVHFKVKTPKGVILYFHGNGSNLPRLEKISGYFIEKGYEVLIMDYRGYGKSTGVLNEEAFYNDAQYCYDYLKAHYDESDIILYGRSIGTGIATFLASENSPQQLILEAPYHSIEDVANHRFPIYPTKGMLKYKFPSFKYISNVKCPISIFHGTDDFVISFKSGKRLFSAAPKALATFIKIEGGRHTNLNHFKAYHSQMAKLLP</sequence>
<keyword evidence="1" id="KW-1133">Transmembrane helix</keyword>
<reference evidence="3 4" key="1">
    <citation type="submission" date="2019-04" db="EMBL/GenBank/DDBJ databases">
        <authorList>
            <person name="Liu A."/>
        </authorList>
    </citation>
    <scope>NUCLEOTIDE SEQUENCE [LARGE SCALE GENOMIC DNA]</scope>
    <source>
        <strain evidence="3 4">RZ03</strain>
    </source>
</reference>
<dbReference type="RefSeq" id="WP_135878140.1">
    <property type="nucleotide sequence ID" value="NZ_SRSO01000024.1"/>
</dbReference>
<keyword evidence="3" id="KW-0378">Hydrolase</keyword>
<gene>
    <name evidence="3" type="ORF">EM932_15630</name>
</gene>
<proteinExistence type="predicted"/>
<dbReference type="Gene3D" id="3.40.50.1820">
    <property type="entry name" value="alpha/beta hydrolase"/>
    <property type="match status" value="1"/>
</dbReference>
<keyword evidence="1" id="KW-0812">Transmembrane</keyword>
<keyword evidence="4" id="KW-1185">Reference proteome</keyword>
<dbReference type="PANTHER" id="PTHR12277">
    <property type="entry name" value="ALPHA/BETA HYDROLASE DOMAIN-CONTAINING PROTEIN"/>
    <property type="match status" value="1"/>
</dbReference>
<dbReference type="OrthoDB" id="9777090at2"/>
<evidence type="ECO:0000313" key="3">
    <source>
        <dbReference type="EMBL" id="TGV01359.1"/>
    </source>
</evidence>
<dbReference type="SUPFAM" id="SSF53474">
    <property type="entry name" value="alpha/beta-Hydrolases"/>
    <property type="match status" value="1"/>
</dbReference>
<dbReference type="InterPro" id="IPR029058">
    <property type="entry name" value="AB_hydrolase_fold"/>
</dbReference>
<dbReference type="GO" id="GO:0016787">
    <property type="term" value="F:hydrolase activity"/>
    <property type="evidence" value="ECO:0007669"/>
    <property type="project" value="UniProtKB-KW"/>
</dbReference>
<dbReference type="EMBL" id="SRSO01000024">
    <property type="protein sequence ID" value="TGV01359.1"/>
    <property type="molecule type" value="Genomic_DNA"/>
</dbReference>
<evidence type="ECO:0000313" key="4">
    <source>
        <dbReference type="Proteomes" id="UP000307602"/>
    </source>
</evidence>
<accession>A0A4S1DTT2</accession>
<organism evidence="3 4">
    <name type="scientific">Flavivirga rizhaonensis</name>
    <dbReference type="NCBI Taxonomy" id="2559571"/>
    <lineage>
        <taxon>Bacteria</taxon>
        <taxon>Pseudomonadati</taxon>
        <taxon>Bacteroidota</taxon>
        <taxon>Flavobacteriia</taxon>
        <taxon>Flavobacteriales</taxon>
        <taxon>Flavobacteriaceae</taxon>
        <taxon>Flavivirga</taxon>
    </lineage>
</organism>
<name>A0A4S1DTT2_9FLAO</name>
<feature type="transmembrane region" description="Helical" evidence="1">
    <location>
        <begin position="16"/>
        <end position="33"/>
    </location>
</feature>
<dbReference type="InterPro" id="IPR022742">
    <property type="entry name" value="Hydrolase_4"/>
</dbReference>
<dbReference type="Pfam" id="PF12146">
    <property type="entry name" value="Hydrolase_4"/>
    <property type="match status" value="1"/>
</dbReference>
<keyword evidence="1" id="KW-0472">Membrane</keyword>
<evidence type="ECO:0000259" key="2">
    <source>
        <dbReference type="Pfam" id="PF12146"/>
    </source>
</evidence>
<evidence type="ECO:0000256" key="1">
    <source>
        <dbReference type="SAM" id="Phobius"/>
    </source>
</evidence>